<gene>
    <name evidence="1" type="ORF">N825_02705</name>
</gene>
<dbReference type="AlphaFoldDB" id="W9H168"/>
<keyword evidence="2" id="KW-1185">Reference proteome</keyword>
<organism evidence="1 2">
    <name type="scientific">Skermanella stibiiresistens SB22</name>
    <dbReference type="NCBI Taxonomy" id="1385369"/>
    <lineage>
        <taxon>Bacteria</taxon>
        <taxon>Pseudomonadati</taxon>
        <taxon>Pseudomonadota</taxon>
        <taxon>Alphaproteobacteria</taxon>
        <taxon>Rhodospirillales</taxon>
        <taxon>Azospirillaceae</taxon>
        <taxon>Skermanella</taxon>
    </lineage>
</organism>
<protein>
    <recommendedName>
        <fullName evidence="3">DUF3253 domain-containing protein</fullName>
    </recommendedName>
</protein>
<proteinExistence type="predicted"/>
<dbReference type="Pfam" id="PF11625">
    <property type="entry name" value="DUF3253"/>
    <property type="match status" value="1"/>
</dbReference>
<evidence type="ECO:0008006" key="3">
    <source>
        <dbReference type="Google" id="ProtNLM"/>
    </source>
</evidence>
<comment type="caution">
    <text evidence="1">The sequence shown here is derived from an EMBL/GenBank/DDBJ whole genome shotgun (WGS) entry which is preliminary data.</text>
</comment>
<evidence type="ECO:0000313" key="1">
    <source>
        <dbReference type="EMBL" id="EWY39925.1"/>
    </source>
</evidence>
<sequence length="103" mass="11515">MTAPMSEDAKKTHKPDPITERILAMIADGKSVTPQEVAQAFYKDIKTPTMSPDGWHKYLTAVRQQAIHLARLGQLEITRKGEPVDPNNFKGVVRLRKVQAPLP</sequence>
<dbReference type="EMBL" id="AVFL01000009">
    <property type="protein sequence ID" value="EWY39925.1"/>
    <property type="molecule type" value="Genomic_DNA"/>
</dbReference>
<dbReference type="InterPro" id="IPR036388">
    <property type="entry name" value="WH-like_DNA-bd_sf"/>
</dbReference>
<reference evidence="1 2" key="1">
    <citation type="submission" date="2013-08" db="EMBL/GenBank/DDBJ databases">
        <title>The genome sequence of Skermanella stibiiresistens.</title>
        <authorList>
            <person name="Zhu W."/>
            <person name="Wang G."/>
        </authorList>
    </citation>
    <scope>NUCLEOTIDE SEQUENCE [LARGE SCALE GENOMIC DNA]</scope>
    <source>
        <strain evidence="1 2">SB22</strain>
    </source>
</reference>
<dbReference type="SUPFAM" id="SSF46785">
    <property type="entry name" value="Winged helix' DNA-binding domain"/>
    <property type="match status" value="1"/>
</dbReference>
<dbReference type="Proteomes" id="UP000019486">
    <property type="component" value="Unassembled WGS sequence"/>
</dbReference>
<dbReference type="Gene3D" id="1.10.10.10">
    <property type="entry name" value="Winged helix-like DNA-binding domain superfamily/Winged helix DNA-binding domain"/>
    <property type="match status" value="1"/>
</dbReference>
<dbReference type="STRING" id="1385369.N825_02705"/>
<evidence type="ECO:0000313" key="2">
    <source>
        <dbReference type="Proteomes" id="UP000019486"/>
    </source>
</evidence>
<dbReference type="InterPro" id="IPR036390">
    <property type="entry name" value="WH_DNA-bd_sf"/>
</dbReference>
<accession>W9H168</accession>
<name>W9H168_9PROT</name>
<dbReference type="InterPro" id="IPR021660">
    <property type="entry name" value="DUF3253"/>
</dbReference>